<dbReference type="AlphaFoldDB" id="A0A7L1F010"/>
<evidence type="ECO:0000256" key="4">
    <source>
        <dbReference type="ARBA" id="ARBA00022535"/>
    </source>
</evidence>
<dbReference type="PROSITE" id="PS51845">
    <property type="entry name" value="PDEASE_I_2"/>
    <property type="match status" value="1"/>
</dbReference>
<dbReference type="Pfam" id="PF00233">
    <property type="entry name" value="PDEase_I"/>
    <property type="match status" value="1"/>
</dbReference>
<comment type="cofactor">
    <cofactor evidence="1">
        <name>Mn(2+)</name>
        <dbReference type="ChEBI" id="CHEBI:29035"/>
    </cofactor>
</comment>
<feature type="transmembrane region" description="Helical" evidence="18">
    <location>
        <begin position="159"/>
        <end position="178"/>
    </location>
</feature>
<evidence type="ECO:0000256" key="7">
    <source>
        <dbReference type="ARBA" id="ARBA00022723"/>
    </source>
</evidence>
<accession>A0A7L1F010</accession>
<evidence type="ECO:0000256" key="13">
    <source>
        <dbReference type="ARBA" id="ARBA00033684"/>
    </source>
</evidence>
<dbReference type="PANTHER" id="PTHR11347">
    <property type="entry name" value="CYCLIC NUCLEOTIDE PHOSPHODIESTERASE"/>
    <property type="match status" value="1"/>
</dbReference>
<dbReference type="GO" id="GO:0016020">
    <property type="term" value="C:membrane"/>
    <property type="evidence" value="ECO:0007669"/>
    <property type="project" value="UniProtKB-SubCell"/>
</dbReference>
<dbReference type="Gene3D" id="1.10.1300.10">
    <property type="entry name" value="3'5'-cyclic nucleotide phosphodiesterase, catalytic domain"/>
    <property type="match status" value="1"/>
</dbReference>
<feature type="non-terminal residue" evidence="20">
    <location>
        <position position="1052"/>
    </location>
</feature>
<feature type="transmembrane region" description="Helical" evidence="18">
    <location>
        <begin position="131"/>
        <end position="147"/>
    </location>
</feature>
<evidence type="ECO:0000256" key="16">
    <source>
        <dbReference type="RuleBase" id="RU363067"/>
    </source>
</evidence>
<feature type="compositionally biased region" description="Polar residues" evidence="17">
    <location>
        <begin position="379"/>
        <end position="400"/>
    </location>
</feature>
<evidence type="ECO:0000256" key="15">
    <source>
        <dbReference type="ARBA" id="ARBA00060946"/>
    </source>
</evidence>
<dbReference type="InterPro" id="IPR003607">
    <property type="entry name" value="HD/PDEase_dom"/>
</dbReference>
<evidence type="ECO:0000256" key="11">
    <source>
        <dbReference type="ARBA" id="ARBA00023149"/>
    </source>
</evidence>
<evidence type="ECO:0000256" key="17">
    <source>
        <dbReference type="SAM" id="MobiDB-lite"/>
    </source>
</evidence>
<feature type="transmembrane region" description="Helical" evidence="18">
    <location>
        <begin position="65"/>
        <end position="86"/>
    </location>
</feature>
<evidence type="ECO:0000256" key="9">
    <source>
        <dbReference type="ARBA" id="ARBA00022989"/>
    </source>
</evidence>
<feature type="compositionally biased region" description="Polar residues" evidence="17">
    <location>
        <begin position="414"/>
        <end position="428"/>
    </location>
</feature>
<sequence>PKSFLSLLLFPTASSSRLRLALGVLAAAVLSLLAFPGRGSARDQRDGSSWRSPRPLHALLCLTRCLSPLFSIACAFFFLTCYLVGGRRGEHGGGTTRWWLLALPLCCFSGDFVALQWLLPAEGHEEEPQMFLGRLLTVLVSVAALTLPQSSLKLRRSLLVSVFCSLVWLVSLSSLQALPPALGPLLAGTVGVAGCLLALCGGEHGIFSAQSRGAHHQHHRHPRLPSVEEKVPVIRPRRRSSCVSLGETSVSYYGSCKMFRRPSLPCISREQMILWDWDLKQCYKPYFQSAGSGNGVDVSVLMEARNMLTELLSDPCLPPHVISSLRSINSLIGAFSGACRPKASPFTPFPGFFPCPEIEDPAEKDRKLLKGLSSRSSLPTPQLRRSSGVSGLSPIESTSSRWERSNISKRSHQEYNTPSQGSHSNGSFGANLLTIPKQRSSSVTLTHHMGPRRGGASPGLSPVGSPSHGSVSSGAFSNWSPVEFPDTADFLTKPSINIHKPPGHTPSSPDFQQLVKTPVGYMCSSCGRQILKPVPIPEPDFAEYRDRKSGEIASAGVSKESFHHTEKRKDESKEMIDQTQNKLLVEQSSMLETMLLDHDSLMEKMSNWNFQVFDLVKEMGDQSGRILSQVTYALFQDTGLFEIFKIPTQEFMNYFHALENGYRDIPYHNRIHATDVLHAVWYLTTRPIPGFQQIHNEHIMETEIDEARDISPVQVSYTSSKSCPITDDSYGCLASNIPALELMALYVAAAMHDYDHPGRTNAFLVATNAPQAVLYNDRSVLENHHAASAWNLFLSRPEYNFLSNLDHVEFKRFRFLVIEAILATDLKKHFDFLAEFNAKVNGMNSNGIEWSNENDRLLACQICIKLADINGPAKVRDLHLKWTEGIVNEFYEQGDEEASLGLPISPFMDRSSPQLAKLQESFITHIVGPLCNSYNAAGLLPGQWVDEEEEEDAESTEDDDGAQLESDDEEMEDDLILKAQRKKGRRIFCQLIHHLGENHKIWKKMIEEEEKSKSEGAKLLTEISSLPQADDIQVIEEADEDDERQLGEDKTC</sequence>
<dbReference type="InterPro" id="IPR036971">
    <property type="entry name" value="PDEase_catalytic_dom_sf"/>
</dbReference>
<dbReference type="CDD" id="cd00077">
    <property type="entry name" value="HDc"/>
    <property type="match status" value="1"/>
</dbReference>
<comment type="cofactor">
    <cofactor evidence="16">
        <name>a divalent metal cation</name>
        <dbReference type="ChEBI" id="CHEBI:60240"/>
    </cofactor>
    <text evidence="16">Binds 2 divalent metal cations per subunit. Site 1 may preferentially bind zinc ions, while site 2 has a preference for magnesium and/or manganese ions.</text>
</comment>
<feature type="region of interest" description="Disordered" evidence="17">
    <location>
        <begin position="946"/>
        <end position="971"/>
    </location>
</feature>
<organism evidence="20 21">
    <name type="scientific">Sylvia borin</name>
    <name type="common">Garden warbler</name>
    <dbReference type="NCBI Taxonomy" id="73324"/>
    <lineage>
        <taxon>Eukaryota</taxon>
        <taxon>Metazoa</taxon>
        <taxon>Chordata</taxon>
        <taxon>Craniata</taxon>
        <taxon>Vertebrata</taxon>
        <taxon>Euteleostomi</taxon>
        <taxon>Archelosauria</taxon>
        <taxon>Archosauria</taxon>
        <taxon>Dinosauria</taxon>
        <taxon>Saurischia</taxon>
        <taxon>Theropoda</taxon>
        <taxon>Coelurosauria</taxon>
        <taxon>Aves</taxon>
        <taxon>Neognathae</taxon>
        <taxon>Neoaves</taxon>
        <taxon>Telluraves</taxon>
        <taxon>Australaves</taxon>
        <taxon>Passeriformes</taxon>
        <taxon>Sylvioidea</taxon>
        <taxon>Sylviidae</taxon>
        <taxon>Sylviinae</taxon>
        <taxon>Sylvia</taxon>
    </lineage>
</organism>
<evidence type="ECO:0000256" key="12">
    <source>
        <dbReference type="ARBA" id="ARBA00033675"/>
    </source>
</evidence>
<protein>
    <recommendedName>
        <fullName evidence="16">Phosphodiesterase</fullName>
        <ecNumber evidence="16">3.1.4.-</ecNumber>
    </recommendedName>
</protein>
<dbReference type="GO" id="GO:0007165">
    <property type="term" value="P:signal transduction"/>
    <property type="evidence" value="ECO:0007669"/>
    <property type="project" value="InterPro"/>
</dbReference>
<comment type="catalytic activity">
    <reaction evidence="14">
        <text>a nucleoside 3',5'-cyclic phosphate + H2O = a nucleoside 5'-phosphate + H(+)</text>
        <dbReference type="Rhea" id="RHEA:14653"/>
        <dbReference type="ChEBI" id="CHEBI:15377"/>
        <dbReference type="ChEBI" id="CHEBI:15378"/>
        <dbReference type="ChEBI" id="CHEBI:57867"/>
        <dbReference type="ChEBI" id="CHEBI:58464"/>
        <dbReference type="EC" id="3.1.4.17"/>
    </reaction>
    <physiologicalReaction direction="left-to-right" evidence="14">
        <dbReference type="Rhea" id="RHEA:14654"/>
    </physiologicalReaction>
</comment>
<evidence type="ECO:0000256" key="3">
    <source>
        <dbReference type="ARBA" id="ARBA00004141"/>
    </source>
</evidence>
<dbReference type="FunFam" id="1.10.1300.10:FF:000008">
    <property type="entry name" value="Phosphodiesterase"/>
    <property type="match status" value="1"/>
</dbReference>
<proteinExistence type="inferred from homology"/>
<dbReference type="EMBL" id="VXBG01002059">
    <property type="protein sequence ID" value="NXM94468.1"/>
    <property type="molecule type" value="Genomic_DNA"/>
</dbReference>
<comment type="subcellular location">
    <subcellularLocation>
        <location evidence="3">Membrane</location>
        <topology evidence="3">Multi-pass membrane protein</topology>
    </subcellularLocation>
</comment>
<keyword evidence="4" id="KW-0140">cGMP</keyword>
<evidence type="ECO:0000256" key="14">
    <source>
        <dbReference type="ARBA" id="ARBA00033709"/>
    </source>
</evidence>
<keyword evidence="10 18" id="KW-0472">Membrane</keyword>
<comment type="catalytic activity">
    <reaction evidence="12">
        <text>3',5'-cyclic AMP + H2O = AMP + H(+)</text>
        <dbReference type="Rhea" id="RHEA:25277"/>
        <dbReference type="ChEBI" id="CHEBI:15377"/>
        <dbReference type="ChEBI" id="CHEBI:15378"/>
        <dbReference type="ChEBI" id="CHEBI:58165"/>
        <dbReference type="ChEBI" id="CHEBI:456215"/>
    </reaction>
    <physiologicalReaction direction="left-to-right" evidence="12">
        <dbReference type="Rhea" id="RHEA:25278"/>
    </physiologicalReaction>
</comment>
<dbReference type="InterPro" id="IPR002073">
    <property type="entry name" value="PDEase_catalytic_dom"/>
</dbReference>
<dbReference type="InterPro" id="IPR023174">
    <property type="entry name" value="PDEase_CS"/>
</dbReference>
<feature type="transmembrane region" description="Helical" evidence="18">
    <location>
        <begin position="98"/>
        <end position="119"/>
    </location>
</feature>
<dbReference type="SUPFAM" id="SSF109604">
    <property type="entry name" value="HD-domain/PDEase-like"/>
    <property type="match status" value="1"/>
</dbReference>
<evidence type="ECO:0000313" key="21">
    <source>
        <dbReference type="Proteomes" id="UP000538515"/>
    </source>
</evidence>
<feature type="compositionally biased region" description="Low complexity" evidence="17">
    <location>
        <begin position="458"/>
        <end position="474"/>
    </location>
</feature>
<feature type="region of interest" description="Disordered" evidence="17">
    <location>
        <begin position="553"/>
        <end position="576"/>
    </location>
</feature>
<evidence type="ECO:0000313" key="20">
    <source>
        <dbReference type="EMBL" id="NXM94468.1"/>
    </source>
</evidence>
<feature type="region of interest" description="Disordered" evidence="17">
    <location>
        <begin position="371"/>
        <end position="474"/>
    </location>
</feature>
<evidence type="ECO:0000256" key="10">
    <source>
        <dbReference type="ARBA" id="ARBA00023136"/>
    </source>
</evidence>
<feature type="non-terminal residue" evidence="20">
    <location>
        <position position="1"/>
    </location>
</feature>
<evidence type="ECO:0000256" key="5">
    <source>
        <dbReference type="ARBA" id="ARBA00022553"/>
    </source>
</evidence>
<keyword evidence="5" id="KW-0597">Phosphoprotein</keyword>
<dbReference type="GO" id="GO:0004114">
    <property type="term" value="F:3',5'-cyclic-nucleotide phosphodiesterase activity"/>
    <property type="evidence" value="ECO:0007669"/>
    <property type="project" value="UniProtKB-EC"/>
</dbReference>
<comment type="cofactor">
    <cofactor evidence="2">
        <name>Mg(2+)</name>
        <dbReference type="ChEBI" id="CHEBI:18420"/>
    </cofactor>
</comment>
<evidence type="ECO:0000256" key="18">
    <source>
        <dbReference type="SAM" id="Phobius"/>
    </source>
</evidence>
<keyword evidence="9 18" id="KW-1133">Transmembrane helix</keyword>
<keyword evidence="11" id="KW-0114">cAMP</keyword>
<evidence type="ECO:0000256" key="2">
    <source>
        <dbReference type="ARBA" id="ARBA00001946"/>
    </source>
</evidence>
<keyword evidence="8 16" id="KW-0378">Hydrolase</keyword>
<feature type="domain" description="PDEase" evidence="19">
    <location>
        <begin position="583"/>
        <end position="1009"/>
    </location>
</feature>
<evidence type="ECO:0000256" key="1">
    <source>
        <dbReference type="ARBA" id="ARBA00001936"/>
    </source>
</evidence>
<evidence type="ECO:0000259" key="19">
    <source>
        <dbReference type="PROSITE" id="PS51845"/>
    </source>
</evidence>
<comment type="caution">
    <text evidence="20">The sequence shown here is derived from an EMBL/GenBank/DDBJ whole genome shotgun (WGS) entry which is preliminary data.</text>
</comment>
<reference evidence="20 21" key="1">
    <citation type="submission" date="2019-09" db="EMBL/GenBank/DDBJ databases">
        <title>Bird 10,000 Genomes (B10K) Project - Family phase.</title>
        <authorList>
            <person name="Zhang G."/>
        </authorList>
    </citation>
    <scope>NUCLEOTIDE SEQUENCE [LARGE SCALE GENOMIC DNA]</scope>
    <source>
        <strain evidence="20">B10K-DU-002-19</strain>
        <tissue evidence="20">Muscle</tissue>
    </source>
</reference>
<keyword evidence="6 18" id="KW-0812">Transmembrane</keyword>
<keyword evidence="21" id="KW-1185">Reference proteome</keyword>
<dbReference type="Proteomes" id="UP000538515">
    <property type="component" value="Unassembled WGS sequence"/>
</dbReference>
<dbReference type="GO" id="GO:0046872">
    <property type="term" value="F:metal ion binding"/>
    <property type="evidence" value="ECO:0007669"/>
    <property type="project" value="UniProtKB-KW"/>
</dbReference>
<comment type="catalytic activity">
    <reaction evidence="13">
        <text>3',5'-cyclic GMP + H2O = GMP + H(+)</text>
        <dbReference type="Rhea" id="RHEA:16957"/>
        <dbReference type="ChEBI" id="CHEBI:15377"/>
        <dbReference type="ChEBI" id="CHEBI:15378"/>
        <dbReference type="ChEBI" id="CHEBI:57746"/>
        <dbReference type="ChEBI" id="CHEBI:58115"/>
    </reaction>
    <physiologicalReaction direction="left-to-right" evidence="13">
        <dbReference type="Rhea" id="RHEA:16958"/>
    </physiologicalReaction>
</comment>
<evidence type="ECO:0000256" key="8">
    <source>
        <dbReference type="ARBA" id="ARBA00022801"/>
    </source>
</evidence>
<dbReference type="PROSITE" id="PS00126">
    <property type="entry name" value="PDEASE_I_1"/>
    <property type="match status" value="1"/>
</dbReference>
<gene>
    <name evidence="20" type="primary">Pde3b</name>
    <name evidence="20" type="ORF">SYLBOR_R02792</name>
</gene>
<name>A0A7L1F010_SYLBO</name>
<feature type="compositionally biased region" description="Basic and acidic residues" evidence="17">
    <location>
        <begin position="560"/>
        <end position="576"/>
    </location>
</feature>
<evidence type="ECO:0000256" key="6">
    <source>
        <dbReference type="ARBA" id="ARBA00022692"/>
    </source>
</evidence>
<keyword evidence="7 16" id="KW-0479">Metal-binding</keyword>
<dbReference type="EC" id="3.1.4.-" evidence="16"/>
<comment type="similarity">
    <text evidence="15">Belongs to the cyclic nucleotide phosphodiesterase family. PDE3 subfamily.</text>
</comment>